<feature type="transmembrane region" description="Helical" evidence="1">
    <location>
        <begin position="21"/>
        <end position="40"/>
    </location>
</feature>
<reference evidence="3" key="1">
    <citation type="journal article" date="2019" name="Int. J. Syst. Evol. Microbiol.">
        <title>The Global Catalogue of Microorganisms (GCM) 10K type strain sequencing project: providing services to taxonomists for standard genome sequencing and annotation.</title>
        <authorList>
            <consortium name="The Broad Institute Genomics Platform"/>
            <consortium name="The Broad Institute Genome Sequencing Center for Infectious Disease"/>
            <person name="Wu L."/>
            <person name="Ma J."/>
        </authorList>
    </citation>
    <scope>NUCLEOTIDE SEQUENCE [LARGE SCALE GENOMIC DNA]</scope>
    <source>
        <strain evidence="3">CECT 8064</strain>
    </source>
</reference>
<keyword evidence="1" id="KW-0472">Membrane</keyword>
<keyword evidence="1" id="KW-0812">Transmembrane</keyword>
<evidence type="ECO:0000313" key="2">
    <source>
        <dbReference type="EMBL" id="MFC4513845.1"/>
    </source>
</evidence>
<comment type="caution">
    <text evidence="2">The sequence shown here is derived from an EMBL/GenBank/DDBJ whole genome shotgun (WGS) entry which is preliminary data.</text>
</comment>
<protein>
    <submittedName>
        <fullName evidence="2">Uncharacterized protein</fullName>
    </submittedName>
</protein>
<evidence type="ECO:0000256" key="1">
    <source>
        <dbReference type="SAM" id="Phobius"/>
    </source>
</evidence>
<dbReference type="Proteomes" id="UP001595990">
    <property type="component" value="Unassembled WGS sequence"/>
</dbReference>
<proteinExistence type="predicted"/>
<keyword evidence="1" id="KW-1133">Transmembrane helix</keyword>
<accession>A0ABV9BIJ5</accession>
<keyword evidence="3" id="KW-1185">Reference proteome</keyword>
<name>A0ABV9BIJ5_9ACTN</name>
<dbReference type="RefSeq" id="WP_276319227.1">
    <property type="nucleotide sequence ID" value="NZ_JBHSFS010000005.1"/>
</dbReference>
<dbReference type="EMBL" id="JBHSFS010000005">
    <property type="protein sequence ID" value="MFC4513845.1"/>
    <property type="molecule type" value="Genomic_DNA"/>
</dbReference>
<evidence type="ECO:0000313" key="3">
    <source>
        <dbReference type="Proteomes" id="UP001595990"/>
    </source>
</evidence>
<organism evidence="2 3">
    <name type="scientific">Streptomyces ehimensis</name>
    <dbReference type="NCBI Taxonomy" id="68195"/>
    <lineage>
        <taxon>Bacteria</taxon>
        <taxon>Bacillati</taxon>
        <taxon>Actinomycetota</taxon>
        <taxon>Actinomycetes</taxon>
        <taxon>Kitasatosporales</taxon>
        <taxon>Streptomycetaceae</taxon>
        <taxon>Streptomyces</taxon>
    </lineage>
</organism>
<sequence>MGRALRPSGYARGVDPKTRNRIMTGALALMLVVVAVVSAVK</sequence>
<gene>
    <name evidence="2" type="ORF">ACFPEN_12945</name>
</gene>